<accession>A0A085LQ58</accession>
<gene>
    <name evidence="2" type="ORF">M513_12014</name>
</gene>
<dbReference type="Proteomes" id="UP000030764">
    <property type="component" value="Unassembled WGS sequence"/>
</dbReference>
<evidence type="ECO:0000313" key="2">
    <source>
        <dbReference type="EMBL" id="KFD47104.1"/>
    </source>
</evidence>
<sequence>MRQPQRTNAALPCPDNSPNRILHERREPLRLPRGFFSQKQGAPMGSLSPVLAEPFMEHMEEKAFSTRAPKFPIKAFKRYVDDIFAIIRRSSEQPFLDHLNRLFADTICFTMEVEQHRRLPFLGTLLIRKETNISSQVYRKSTNTDHFVHYMSNHPLGVKHGLIISLVDRAYHLCDPQFLDRELRHIKTVLHHNGYPHRLIDSTVARRLRHLDSPGTPHDLHRTQRSPSLCPSIRASVTRSCRCQETSVSYSVTANRPT</sequence>
<dbReference type="EMBL" id="KL363340">
    <property type="protein sequence ID" value="KFD47104.1"/>
    <property type="molecule type" value="Genomic_DNA"/>
</dbReference>
<keyword evidence="3" id="KW-1185">Reference proteome</keyword>
<evidence type="ECO:0000259" key="1">
    <source>
        <dbReference type="Pfam" id="PF26215"/>
    </source>
</evidence>
<dbReference type="AlphaFoldDB" id="A0A085LQ58"/>
<proteinExistence type="predicted"/>
<name>A0A085LQ58_9BILA</name>
<protein>
    <recommendedName>
        <fullName evidence="1">Helix-turn-helix domain-containing protein</fullName>
    </recommendedName>
</protein>
<dbReference type="InterPro" id="IPR058912">
    <property type="entry name" value="HTH_animal"/>
</dbReference>
<feature type="domain" description="Helix-turn-helix" evidence="1">
    <location>
        <begin position="147"/>
        <end position="203"/>
    </location>
</feature>
<reference evidence="2 3" key="1">
    <citation type="journal article" date="2014" name="Nat. Genet.">
        <title>Genome and transcriptome of the porcine whipworm Trichuris suis.</title>
        <authorList>
            <person name="Jex A.R."/>
            <person name="Nejsum P."/>
            <person name="Schwarz E.M."/>
            <person name="Hu L."/>
            <person name="Young N.D."/>
            <person name="Hall R.S."/>
            <person name="Korhonen P.K."/>
            <person name="Liao S."/>
            <person name="Thamsborg S."/>
            <person name="Xia J."/>
            <person name="Xu P."/>
            <person name="Wang S."/>
            <person name="Scheerlinck J.P."/>
            <person name="Hofmann A."/>
            <person name="Sternberg P.W."/>
            <person name="Wang J."/>
            <person name="Gasser R.B."/>
        </authorList>
    </citation>
    <scope>NUCLEOTIDE SEQUENCE [LARGE SCALE GENOMIC DNA]</scope>
    <source>
        <strain evidence="2">DCEP-RM93M</strain>
    </source>
</reference>
<dbReference type="Pfam" id="PF26215">
    <property type="entry name" value="HTH_animal"/>
    <property type="match status" value="1"/>
</dbReference>
<organism evidence="2 3">
    <name type="scientific">Trichuris suis</name>
    <name type="common">pig whipworm</name>
    <dbReference type="NCBI Taxonomy" id="68888"/>
    <lineage>
        <taxon>Eukaryota</taxon>
        <taxon>Metazoa</taxon>
        <taxon>Ecdysozoa</taxon>
        <taxon>Nematoda</taxon>
        <taxon>Enoplea</taxon>
        <taxon>Dorylaimia</taxon>
        <taxon>Trichinellida</taxon>
        <taxon>Trichuridae</taxon>
        <taxon>Trichuris</taxon>
    </lineage>
</organism>
<evidence type="ECO:0000313" key="3">
    <source>
        <dbReference type="Proteomes" id="UP000030764"/>
    </source>
</evidence>
<dbReference type="PANTHER" id="PTHR21301:SF10">
    <property type="entry name" value="REVERSE TRANSCRIPTASE DOMAIN-CONTAINING PROTEIN"/>
    <property type="match status" value="1"/>
</dbReference>
<dbReference type="PANTHER" id="PTHR21301">
    <property type="entry name" value="REVERSE TRANSCRIPTASE"/>
    <property type="match status" value="1"/>
</dbReference>